<organism evidence="1 2">
    <name type="scientific">Hyalomma asiaticum</name>
    <name type="common">Tick</name>
    <dbReference type="NCBI Taxonomy" id="266040"/>
    <lineage>
        <taxon>Eukaryota</taxon>
        <taxon>Metazoa</taxon>
        <taxon>Ecdysozoa</taxon>
        <taxon>Arthropoda</taxon>
        <taxon>Chelicerata</taxon>
        <taxon>Arachnida</taxon>
        <taxon>Acari</taxon>
        <taxon>Parasitiformes</taxon>
        <taxon>Ixodida</taxon>
        <taxon>Ixodoidea</taxon>
        <taxon>Ixodidae</taxon>
        <taxon>Hyalomminae</taxon>
        <taxon>Hyalomma</taxon>
    </lineage>
</organism>
<name>A0ACB7SQK3_HYAAI</name>
<reference evidence="1" key="1">
    <citation type="submission" date="2020-05" db="EMBL/GenBank/DDBJ databases">
        <title>Large-scale comparative analyses of tick genomes elucidate their genetic diversity and vector capacities.</title>
        <authorList>
            <person name="Jia N."/>
            <person name="Wang J."/>
            <person name="Shi W."/>
            <person name="Du L."/>
            <person name="Sun Y."/>
            <person name="Zhan W."/>
            <person name="Jiang J."/>
            <person name="Wang Q."/>
            <person name="Zhang B."/>
            <person name="Ji P."/>
            <person name="Sakyi L.B."/>
            <person name="Cui X."/>
            <person name="Yuan T."/>
            <person name="Jiang B."/>
            <person name="Yang W."/>
            <person name="Lam T.T.-Y."/>
            <person name="Chang Q."/>
            <person name="Ding S."/>
            <person name="Wang X."/>
            <person name="Zhu J."/>
            <person name="Ruan X."/>
            <person name="Zhao L."/>
            <person name="Wei J."/>
            <person name="Que T."/>
            <person name="Du C."/>
            <person name="Cheng J."/>
            <person name="Dai P."/>
            <person name="Han X."/>
            <person name="Huang E."/>
            <person name="Gao Y."/>
            <person name="Liu J."/>
            <person name="Shao H."/>
            <person name="Ye R."/>
            <person name="Li L."/>
            <person name="Wei W."/>
            <person name="Wang X."/>
            <person name="Wang C."/>
            <person name="Yang T."/>
            <person name="Huo Q."/>
            <person name="Li W."/>
            <person name="Guo W."/>
            <person name="Chen H."/>
            <person name="Zhou L."/>
            <person name="Ni X."/>
            <person name="Tian J."/>
            <person name="Zhou Y."/>
            <person name="Sheng Y."/>
            <person name="Liu T."/>
            <person name="Pan Y."/>
            <person name="Xia L."/>
            <person name="Li J."/>
            <person name="Zhao F."/>
            <person name="Cao W."/>
        </authorList>
    </citation>
    <scope>NUCLEOTIDE SEQUENCE</scope>
    <source>
        <strain evidence="1">Hyas-2018</strain>
    </source>
</reference>
<accession>A0ACB7SQK3</accession>
<sequence>MHPGKQGQRMAALSEVNKTTNAVLDDTAHETSEHNTLLWSTCRFASRQKRLSVVHQESASRDENEEALYEKRFLFRDDITGAGESAGDRKLVEGSKLKRSKMGRRRSKTVMEDLVFSIRPRMTPGNGLAAPPIGVPGCIGTVADALTYSATHFSCDVERPAERITVVKPSPGTLPYPELSTDPFSASLPCSTENAIWLPPLAETYTRGTCADDPSRTVNATFPIEASAAQSHFLRREPAGTGYEIRGPCPRQCSKSGHREAPGLAGRRYSSTETMHINRNAHDANIRANGQLQHALLKTGGANENAYTLSRQANSRKDSVLLSEVRGFKKDDDSFGFYLSNTQYQNLFDARRLLEMNKVQSLQRIAAWRENKTNVGAVTDVPERDIKGEKVIKGLPSLSPPDAHMACRIYGHSSPAGAISRNSSCGYVLEAANSHHFNDRAMSTQGSNCFVRPPLRMDGKPADYKASLFSHNNAYLGRTSLTAMSHTTIYQASHSKQKSTARSTLQVRGETPHLPNVAAVLNMKIVHCELPRYRLEDGSLQSVERQHELLAKQSSLQETGGVESITSCQPSHPPPHEPCHPARIGTTGVTRDSTRLMESVANRKDDTPYSTECLDDSLKSPVPAYSPEAAYIKYAIREDVSPCDNFYQYVCSKWERETPLSAIGLGVSTSVDTAVDEYMSSSLRDYIMRKKNKAASSARFLYNVCMASHKDFPAFVMSKIFSTLPIKTWPFNGTMRSIDVWRTAGIIARKYGVTGLLKVVAGTESSRNESFVELSLPNLLFFAGDELRPNVMRMFTQAIHEASKEFNQTSMAANLTAQIMATFKGLARVIEKAVPSSTCRVRKLKHIDYSIRTFISAVFNGDISQNTTVIVRSPDAVLGGLVRLTHNLDVQHFLNYLGFRLLVRLAALLPEHMVNVRRLFSVEFTGRVVRDDLKWFLCMRLAEAVAAPCLENVQANMFKEKMSLALARQFWLLQMEDFFSRNMRLYAWISEKSLSLMEKKMKRYKFVHVSFEKSSTSSSGCKSLRDLLVSRRPLKKSLFVPLILATWETYQEMYLKQVIQDYFPRDPGLLYEANPRLVTSLHTVYVPPGLVNASVPENSTMLAFQMSRVATRLFRTLVPLVSVDDGQCSGPSAMTQQTQRSLNRLRKCLAKDAQSLPTQLQPRAADVLWDSEGQEGEEAGFAILAQTAALGLAFAAFKEMLRVDRIWRLDFRFVPLANVSAEQLFFLYYALDNCERSDRTHRAHEYGTWRRLPAEQRVNLPLRQMSHFAEAFGFLPGRDAMAPADSCGVLRWPAPRPEIREDSQ</sequence>
<gene>
    <name evidence="1" type="ORF">HPB50_002310</name>
</gene>
<dbReference type="EMBL" id="CM023483">
    <property type="protein sequence ID" value="KAH6934944.1"/>
    <property type="molecule type" value="Genomic_DNA"/>
</dbReference>
<keyword evidence="2" id="KW-1185">Reference proteome</keyword>
<comment type="caution">
    <text evidence="1">The sequence shown here is derived from an EMBL/GenBank/DDBJ whole genome shotgun (WGS) entry which is preliminary data.</text>
</comment>
<evidence type="ECO:0000313" key="2">
    <source>
        <dbReference type="Proteomes" id="UP000821845"/>
    </source>
</evidence>
<evidence type="ECO:0000313" key="1">
    <source>
        <dbReference type="EMBL" id="KAH6934944.1"/>
    </source>
</evidence>
<proteinExistence type="predicted"/>
<protein>
    <submittedName>
        <fullName evidence="1">Uncharacterized protein</fullName>
    </submittedName>
</protein>
<dbReference type="Proteomes" id="UP000821845">
    <property type="component" value="Chromosome 3"/>
</dbReference>